<sequence>MNIVFREVDPFNCWIWIRFSESPTQDEKNYLDGVFDSWYVLGRLGGFNSENLQTHEEGSDLSWMPYDNDLKNASLPALMHNLGIMEYQNLWARCWVDFGTSDSLSIDILINSLNEISNNYVKIEELIIGGENNDWATEEHEDLVFKD</sequence>
<dbReference type="AlphaFoldDB" id="A0A0A1ZUV0"/>
<dbReference type="InterPro" id="IPR021920">
    <property type="entry name" value="DUF3531"/>
</dbReference>
<dbReference type="OrthoDB" id="510886at2"/>
<dbReference type="Pfam" id="PF12049">
    <property type="entry name" value="DUF3531"/>
    <property type="match status" value="1"/>
</dbReference>
<evidence type="ECO:0008006" key="3">
    <source>
        <dbReference type="Google" id="ProtNLM"/>
    </source>
</evidence>
<accession>A0A0A1ZUV0</accession>
<dbReference type="PANTHER" id="PTHR46737:SF2">
    <property type="entry name" value="OS02G0827600 PROTEIN"/>
    <property type="match status" value="1"/>
</dbReference>
<organism evidence="1 2">
    <name type="scientific">Prochlorococcus marinus str. MIT 9116</name>
    <dbReference type="NCBI Taxonomy" id="167544"/>
    <lineage>
        <taxon>Bacteria</taxon>
        <taxon>Bacillati</taxon>
        <taxon>Cyanobacteriota</taxon>
        <taxon>Cyanophyceae</taxon>
        <taxon>Synechococcales</taxon>
        <taxon>Prochlorococcaceae</taxon>
        <taxon>Prochlorococcus</taxon>
    </lineage>
</organism>
<evidence type="ECO:0000313" key="1">
    <source>
        <dbReference type="EMBL" id="KGF92346.1"/>
    </source>
</evidence>
<dbReference type="RefSeq" id="WP_032513409.1">
    <property type="nucleotide sequence ID" value="NZ_JNAJ01000008.1"/>
</dbReference>
<dbReference type="EMBL" id="JNAJ01000008">
    <property type="protein sequence ID" value="KGF92346.1"/>
    <property type="molecule type" value="Genomic_DNA"/>
</dbReference>
<gene>
    <name evidence="1" type="ORF">EU93_0610</name>
</gene>
<name>A0A0A1ZUV0_PROMR</name>
<protein>
    <recommendedName>
        <fullName evidence="3">DUF3531 domain-containing protein</fullName>
    </recommendedName>
</protein>
<comment type="caution">
    <text evidence="1">The sequence shown here is derived from an EMBL/GenBank/DDBJ whole genome shotgun (WGS) entry which is preliminary data.</text>
</comment>
<proteinExistence type="predicted"/>
<evidence type="ECO:0000313" key="2">
    <source>
        <dbReference type="Proteomes" id="UP000030491"/>
    </source>
</evidence>
<dbReference type="PANTHER" id="PTHR46737">
    <property type="entry name" value="OS02G0827600 PROTEIN"/>
    <property type="match status" value="1"/>
</dbReference>
<dbReference type="Proteomes" id="UP000030491">
    <property type="component" value="Unassembled WGS sequence"/>
</dbReference>
<reference evidence="2" key="1">
    <citation type="journal article" date="2014" name="Sci. Data">
        <title>Genomes of diverse isolates of the marine cyanobacterium Prochlorococcus.</title>
        <authorList>
            <person name="Biller S."/>
            <person name="Berube P."/>
            <person name="Thompson J."/>
            <person name="Kelly L."/>
            <person name="Roggensack S."/>
            <person name="Awad L."/>
            <person name="Roache-Johnson K."/>
            <person name="Ding H."/>
            <person name="Giovannoni S.J."/>
            <person name="Moore L.R."/>
            <person name="Chisholm S.W."/>
        </authorList>
    </citation>
    <scope>NUCLEOTIDE SEQUENCE [LARGE SCALE GENOMIC DNA]</scope>
</reference>